<dbReference type="Proteomes" id="UP000095286">
    <property type="component" value="Unplaced"/>
</dbReference>
<protein>
    <submittedName>
        <fullName evidence="2">Zinc finger C2HC domain-containing protein 1A</fullName>
    </submittedName>
</protein>
<evidence type="ECO:0000313" key="2">
    <source>
        <dbReference type="WBParaSite" id="RSKR_0000143400.1"/>
    </source>
</evidence>
<evidence type="ECO:0000313" key="1">
    <source>
        <dbReference type="Proteomes" id="UP000095286"/>
    </source>
</evidence>
<proteinExistence type="predicted"/>
<reference evidence="2" key="1">
    <citation type="submission" date="2016-11" db="UniProtKB">
        <authorList>
            <consortium name="WormBaseParasite"/>
        </authorList>
    </citation>
    <scope>IDENTIFICATION</scope>
    <source>
        <strain evidence="2">KR3021</strain>
    </source>
</reference>
<accession>A0AC35TJW4</accession>
<organism evidence="1 2">
    <name type="scientific">Rhabditophanes sp. KR3021</name>
    <dbReference type="NCBI Taxonomy" id="114890"/>
    <lineage>
        <taxon>Eukaryota</taxon>
        <taxon>Metazoa</taxon>
        <taxon>Ecdysozoa</taxon>
        <taxon>Nematoda</taxon>
        <taxon>Chromadorea</taxon>
        <taxon>Rhabditida</taxon>
        <taxon>Tylenchina</taxon>
        <taxon>Panagrolaimomorpha</taxon>
        <taxon>Strongyloidoidea</taxon>
        <taxon>Alloionematidae</taxon>
        <taxon>Rhabditophanes</taxon>
    </lineage>
</organism>
<dbReference type="WBParaSite" id="RSKR_0000143400.1">
    <property type="protein sequence ID" value="RSKR_0000143400.1"/>
    <property type="gene ID" value="RSKR_0000143400"/>
</dbReference>
<sequence length="254" mass="28170">MVTETESVTTFPCSYCGRKFVKDSLEKHEAACQKISAKKRKPFDSGKQRATGSDVNYKDVKKVQIEKEKNGGVFARPKTNWKERHETFIEAVSSSKQVEIAIKTGQPLPPPPKAIVPKDYVGCEYCGRNFAEKAAERHIPFCKEQYTRKQGPVKRAPSAKPMLAPAKGQSNVSALRTREPSPLRMNPVSKPPAARRPSLERPQESAQSRQVRSTNNSATSTVVRSNLPLPSKRSTSAPRNPLLGNRNNSKPPYG</sequence>
<name>A0AC35TJW4_9BILA</name>